<gene>
    <name evidence="12" type="ORF">MCUN1_000978</name>
</gene>
<evidence type="ECO:0000256" key="8">
    <source>
        <dbReference type="PIRSR" id="PIRSR601382-3"/>
    </source>
</evidence>
<dbReference type="PRINTS" id="PR00747">
    <property type="entry name" value="GLYHDRLASE47"/>
</dbReference>
<feature type="disulfide bond" evidence="8">
    <location>
        <begin position="808"/>
        <end position="838"/>
    </location>
</feature>
<dbReference type="InterPro" id="IPR036412">
    <property type="entry name" value="HAD-like_sf"/>
</dbReference>
<dbReference type="GO" id="GO:0004571">
    <property type="term" value="F:mannosyl-oligosaccharide 1,2-alpha-mannosidase activity"/>
    <property type="evidence" value="ECO:0007669"/>
    <property type="project" value="InterPro"/>
</dbReference>
<dbReference type="SFLD" id="SFLDG01132">
    <property type="entry name" value="C1.5.3:_5'-Nucleotidase_Like"/>
    <property type="match status" value="1"/>
</dbReference>
<dbReference type="GO" id="GO:0005509">
    <property type="term" value="F:calcium ion binding"/>
    <property type="evidence" value="ECO:0007669"/>
    <property type="project" value="InterPro"/>
</dbReference>
<dbReference type="Gene3D" id="1.50.10.10">
    <property type="match status" value="1"/>
</dbReference>
<keyword evidence="7" id="KW-0106">Calcium</keyword>
<dbReference type="Gene3D" id="3.40.50.1000">
    <property type="entry name" value="HAD superfamily/HAD-like"/>
    <property type="match status" value="1"/>
</dbReference>
<evidence type="ECO:0000256" key="11">
    <source>
        <dbReference type="SAM" id="Phobius"/>
    </source>
</evidence>
<proteinExistence type="inferred from homology"/>
<keyword evidence="11" id="KW-1133">Transmembrane helix</keyword>
<dbReference type="GO" id="GO:0016791">
    <property type="term" value="F:phosphatase activity"/>
    <property type="evidence" value="ECO:0007669"/>
    <property type="project" value="UniProtKB-ARBA"/>
</dbReference>
<keyword evidence="4 9" id="KW-0378">Hydrolase</keyword>
<feature type="active site" description="Proton donor" evidence="6">
    <location>
        <position position="852"/>
    </location>
</feature>
<dbReference type="SUPFAM" id="SSF48225">
    <property type="entry name" value="Seven-hairpin glycosidases"/>
    <property type="match status" value="1"/>
</dbReference>
<evidence type="ECO:0000256" key="9">
    <source>
        <dbReference type="RuleBase" id="RU361193"/>
    </source>
</evidence>
<dbReference type="Proteomes" id="UP001219933">
    <property type="component" value="Chromosome 1"/>
</dbReference>
<keyword evidence="11" id="KW-0812">Transmembrane</keyword>
<dbReference type="NCBIfam" id="TIGR01993">
    <property type="entry name" value="Pyr-5-nucltdase"/>
    <property type="match status" value="1"/>
</dbReference>
<dbReference type="InterPro" id="IPR036026">
    <property type="entry name" value="Seven-hairpin_glycosidases"/>
</dbReference>
<organism evidence="12 13">
    <name type="scientific">Malassezia cuniculi</name>
    <dbReference type="NCBI Taxonomy" id="948313"/>
    <lineage>
        <taxon>Eukaryota</taxon>
        <taxon>Fungi</taxon>
        <taxon>Dikarya</taxon>
        <taxon>Basidiomycota</taxon>
        <taxon>Ustilaginomycotina</taxon>
        <taxon>Malasseziomycetes</taxon>
        <taxon>Malasseziales</taxon>
        <taxon>Malasseziaceae</taxon>
        <taxon>Malassezia</taxon>
    </lineage>
</organism>
<feature type="region of interest" description="Disordered" evidence="10">
    <location>
        <begin position="320"/>
        <end position="343"/>
    </location>
</feature>
<evidence type="ECO:0000256" key="2">
    <source>
        <dbReference type="ARBA" id="ARBA00004922"/>
    </source>
</evidence>
<sequence length="1075" mass="121423">MSLTRPWHTYVGLEAGTAELDGPNTVVWLDIDNTLYPQAESNIAGLMMDRIRAYFMRLGMSDEEAEELHTHYYREYGLAIRGLVKHHTIDPLDYDAQCDASLPLEDILRPCPKLVALLESLDRSKCRVYALTNAYKTHATRVLKLVGLSHVVDAIVYCDYSNPDFSCKPEAEFFLAAAEAVNAQDATHYFVDDSLQNVKAAHDLGWHSVHFDEGCEGLHYMSLPTRMPEAERPFLDYERTRRRRTYRISLFKVLILLVCLSLGSVFVGTLRANNALTGSFGQRKQFARPTLEEYKVTTGQQIAETTNKVAVAGAAPTGVPHTADLDKAGKPMTPIDPSEIVPSRKNSATKFEHEHIDFDSIEKLNSSAFPAELSDSISITLAKLYPRQDPHRGELSPQVLALLENPPKLTPPPEPKAAPVIPASNWTLHAWSAEKNGSRTSPADAERPDTQQGAFDWRPAPYNGWQPPLANLTRESKTLPRIQHAFQNGSRFSGRNDDEAREKLIAERRRLVKNAFIRAWQGYKMYAWGADELRPVSRKPKNNFNGWGATIVDTLDTLLVMDLQEEYNYARNHIHDIDFHMIGGTRSAYGQADGRVPVFETAIRYLGGLLAAHDLTGDVLMKERAEELAQLIMPAFETLTGLPVGRIRFDDPTNYTVEEPRGRYERVTLAEATSMLLEFTRLWQVTGNRTYFDTVQRVTDFVDRNLTSMSAFGTLLPTGVYTRPLQLVGKYTFGGMVDSYYEYLIKEHQLLGGRLEQYPRMFGQAMDSAIQYLLRKIRVVANAPSLIVASMSSARPTSHMLKLEHLSCFTGAMFALSSRLLPSRTHDLEIARRYTESCFWMYNSTFTGLGAEDMLFYRPEDQDRFEIVEKKNGKLYRGSANGYPIKGVRSMNGIYQNRPEAIESIMYMWRVTGDEIWQERGWQMFASWMTHSLTEVGVSSIVDVMEVPARKGDGQESFALAETFKYYYLLFSPPDLISLDDFVFSTEAHPLLVPKEGKWREAGAHVPHIRPWTPPPAASGTYAGGENGVRGGMTNSQKHEYAKALRDGTAMATKVDMDFAYFRDRIQKMLNTIKE</sequence>
<feature type="region of interest" description="Disordered" evidence="10">
    <location>
        <begin position="434"/>
        <end position="460"/>
    </location>
</feature>
<dbReference type="SFLD" id="SFLDS00003">
    <property type="entry name" value="Haloacid_Dehalogenase"/>
    <property type="match status" value="1"/>
</dbReference>
<dbReference type="NCBIfam" id="TIGR01509">
    <property type="entry name" value="HAD-SF-IA-v3"/>
    <property type="match status" value="1"/>
</dbReference>
<keyword evidence="11" id="KW-0472">Membrane</keyword>
<accession>A0AAF0ETA2</accession>
<name>A0AAF0ETA2_9BASI</name>
<keyword evidence="7" id="KW-0479">Metal-binding</keyword>
<evidence type="ECO:0000256" key="4">
    <source>
        <dbReference type="ARBA" id="ARBA00022801"/>
    </source>
</evidence>
<dbReference type="InterPro" id="IPR050749">
    <property type="entry name" value="Glycosyl_Hydrolase_47"/>
</dbReference>
<dbReference type="GO" id="GO:0005975">
    <property type="term" value="P:carbohydrate metabolic process"/>
    <property type="evidence" value="ECO:0007669"/>
    <property type="project" value="InterPro"/>
</dbReference>
<evidence type="ECO:0000256" key="3">
    <source>
        <dbReference type="ARBA" id="ARBA00007658"/>
    </source>
</evidence>
<dbReference type="PANTHER" id="PTHR11742">
    <property type="entry name" value="MANNOSYL-OLIGOSACCHARIDE ALPHA-1,2-MANNOSIDASE-RELATED"/>
    <property type="match status" value="1"/>
</dbReference>
<dbReference type="EMBL" id="CP119877">
    <property type="protein sequence ID" value="WFD34142.1"/>
    <property type="molecule type" value="Genomic_DNA"/>
</dbReference>
<dbReference type="InterPro" id="IPR001382">
    <property type="entry name" value="Glyco_hydro_47"/>
</dbReference>
<comment type="pathway">
    <text evidence="2">Protein modification; protein glycosylation.</text>
</comment>
<evidence type="ECO:0000256" key="7">
    <source>
        <dbReference type="PIRSR" id="PIRSR601382-2"/>
    </source>
</evidence>
<dbReference type="EC" id="3.2.1.-" evidence="9"/>
<keyword evidence="9 12" id="KW-0326">Glycosidase</keyword>
<evidence type="ECO:0000313" key="13">
    <source>
        <dbReference type="Proteomes" id="UP001219933"/>
    </source>
</evidence>
<dbReference type="InterPro" id="IPR006439">
    <property type="entry name" value="HAD-SF_hydro_IA"/>
</dbReference>
<reference evidence="12" key="1">
    <citation type="submission" date="2023-03" db="EMBL/GenBank/DDBJ databases">
        <title>Mating type loci evolution in Malassezia.</title>
        <authorList>
            <person name="Coelho M.A."/>
        </authorList>
    </citation>
    <scope>NUCLEOTIDE SEQUENCE</scope>
    <source>
        <strain evidence="12">CBS 11721</strain>
    </source>
</reference>
<dbReference type="GO" id="GO:0036503">
    <property type="term" value="P:ERAD pathway"/>
    <property type="evidence" value="ECO:0007669"/>
    <property type="project" value="UniProtKB-ARBA"/>
</dbReference>
<dbReference type="InterPro" id="IPR023214">
    <property type="entry name" value="HAD_sf"/>
</dbReference>
<dbReference type="Pfam" id="PF00702">
    <property type="entry name" value="Hydrolase"/>
    <property type="match status" value="1"/>
</dbReference>
<dbReference type="InterPro" id="IPR012341">
    <property type="entry name" value="6hp_glycosidase-like_sf"/>
</dbReference>
<dbReference type="SFLD" id="SFLDG01129">
    <property type="entry name" value="C1.5:_HAD__Beta-PGM__Phosphata"/>
    <property type="match status" value="1"/>
</dbReference>
<protein>
    <recommendedName>
        <fullName evidence="9">alpha-1,2-Mannosidase</fullName>
        <ecNumber evidence="9">3.2.1.-</ecNumber>
    </recommendedName>
</protein>
<evidence type="ECO:0000256" key="6">
    <source>
        <dbReference type="PIRSR" id="PIRSR601382-1"/>
    </source>
</evidence>
<evidence type="ECO:0000256" key="1">
    <source>
        <dbReference type="ARBA" id="ARBA00001913"/>
    </source>
</evidence>
<comment type="similarity">
    <text evidence="3 9">Belongs to the glycosyl hydrolase 47 family.</text>
</comment>
<dbReference type="GO" id="GO:0016020">
    <property type="term" value="C:membrane"/>
    <property type="evidence" value="ECO:0007669"/>
    <property type="project" value="InterPro"/>
</dbReference>
<keyword evidence="13" id="KW-1185">Reference proteome</keyword>
<dbReference type="Gene3D" id="1.10.150.450">
    <property type="match status" value="1"/>
</dbReference>
<evidence type="ECO:0000256" key="10">
    <source>
        <dbReference type="SAM" id="MobiDB-lite"/>
    </source>
</evidence>
<dbReference type="Pfam" id="PF01532">
    <property type="entry name" value="Glyco_hydro_47"/>
    <property type="match status" value="1"/>
</dbReference>
<dbReference type="PANTHER" id="PTHR11742:SF103">
    <property type="entry name" value="ENDOPLASMIC RETICULUM MANNOSIDASE MNL2-RELATED"/>
    <property type="match status" value="1"/>
</dbReference>
<dbReference type="SUPFAM" id="SSF56784">
    <property type="entry name" value="HAD-like"/>
    <property type="match status" value="1"/>
</dbReference>
<feature type="active site" evidence="6">
    <location>
        <position position="900"/>
    </location>
</feature>
<comment type="cofactor">
    <cofactor evidence="1 7">
        <name>Ca(2+)</name>
        <dbReference type="ChEBI" id="CHEBI:29108"/>
    </cofactor>
</comment>
<feature type="active site" description="Proton donor" evidence="6">
    <location>
        <position position="600"/>
    </location>
</feature>
<evidence type="ECO:0000256" key="5">
    <source>
        <dbReference type="ARBA" id="ARBA00023157"/>
    </source>
</evidence>
<dbReference type="AlphaFoldDB" id="A0AAF0ETA2"/>
<dbReference type="InterPro" id="IPR010237">
    <property type="entry name" value="Pyr-5-nucltdase"/>
</dbReference>
<feature type="binding site" evidence="7">
    <location>
        <position position="986"/>
    </location>
    <ligand>
        <name>Ca(2+)</name>
        <dbReference type="ChEBI" id="CHEBI:29108"/>
    </ligand>
</feature>
<feature type="active site" evidence="6">
    <location>
        <position position="738"/>
    </location>
</feature>
<feature type="transmembrane region" description="Helical" evidence="11">
    <location>
        <begin position="249"/>
        <end position="270"/>
    </location>
</feature>
<keyword evidence="5 8" id="KW-1015">Disulfide bond</keyword>
<evidence type="ECO:0000313" key="12">
    <source>
        <dbReference type="EMBL" id="WFD34142.1"/>
    </source>
</evidence>
<dbReference type="GO" id="GO:0005783">
    <property type="term" value="C:endoplasmic reticulum"/>
    <property type="evidence" value="ECO:0007669"/>
    <property type="project" value="TreeGrafter"/>
</dbReference>